<evidence type="ECO:0000313" key="1">
    <source>
        <dbReference type="EMBL" id="PIA46606.1"/>
    </source>
</evidence>
<dbReference type="Proteomes" id="UP000230069">
    <property type="component" value="Unassembled WGS sequence"/>
</dbReference>
<dbReference type="EMBL" id="KZ305032">
    <property type="protein sequence ID" value="PIA46606.1"/>
    <property type="molecule type" value="Genomic_DNA"/>
</dbReference>
<gene>
    <name evidence="1" type="ORF">AQUCO_01500265v1</name>
</gene>
<dbReference type="InParanoid" id="A0A2G5DT38"/>
<protein>
    <submittedName>
        <fullName evidence="1">Uncharacterized protein</fullName>
    </submittedName>
</protein>
<dbReference type="AlphaFoldDB" id="A0A2G5DT38"/>
<proteinExistence type="predicted"/>
<accession>A0A2G5DT38</accession>
<reference evidence="1 2" key="1">
    <citation type="submission" date="2017-09" db="EMBL/GenBank/DDBJ databases">
        <title>WGS assembly of Aquilegia coerulea Goldsmith.</title>
        <authorList>
            <person name="Hodges S."/>
            <person name="Kramer E."/>
            <person name="Nordborg M."/>
            <person name="Tomkins J."/>
            <person name="Borevitz J."/>
            <person name="Derieg N."/>
            <person name="Yan J."/>
            <person name="Mihaltcheva S."/>
            <person name="Hayes R.D."/>
            <person name="Rokhsar D."/>
        </authorList>
    </citation>
    <scope>NUCLEOTIDE SEQUENCE [LARGE SCALE GENOMIC DNA]</scope>
    <source>
        <strain evidence="2">cv. Goldsmith</strain>
    </source>
</reference>
<sequence length="77" mass="9105">MSIHFVPMLFNLVQCFVDKVLLLGKFLLFIKVFSSYFSCEIHSLFVLPWVHKTEAEVVSPVRFSLFKALLEYTRRFT</sequence>
<organism evidence="1 2">
    <name type="scientific">Aquilegia coerulea</name>
    <name type="common">Rocky mountain columbine</name>
    <dbReference type="NCBI Taxonomy" id="218851"/>
    <lineage>
        <taxon>Eukaryota</taxon>
        <taxon>Viridiplantae</taxon>
        <taxon>Streptophyta</taxon>
        <taxon>Embryophyta</taxon>
        <taxon>Tracheophyta</taxon>
        <taxon>Spermatophyta</taxon>
        <taxon>Magnoliopsida</taxon>
        <taxon>Ranunculales</taxon>
        <taxon>Ranunculaceae</taxon>
        <taxon>Thalictroideae</taxon>
        <taxon>Aquilegia</taxon>
    </lineage>
</organism>
<keyword evidence="2" id="KW-1185">Reference proteome</keyword>
<name>A0A2G5DT38_AQUCA</name>
<evidence type="ECO:0000313" key="2">
    <source>
        <dbReference type="Proteomes" id="UP000230069"/>
    </source>
</evidence>